<evidence type="ECO:0000256" key="10">
    <source>
        <dbReference type="ARBA" id="ARBA00029774"/>
    </source>
</evidence>
<evidence type="ECO:0000313" key="13">
    <source>
        <dbReference type="EMBL" id="GAH15737.1"/>
    </source>
</evidence>
<dbReference type="GO" id="GO:0005524">
    <property type="term" value="F:ATP binding"/>
    <property type="evidence" value="ECO:0007669"/>
    <property type="project" value="UniProtKB-KW"/>
</dbReference>
<feature type="non-terminal residue" evidence="13">
    <location>
        <position position="204"/>
    </location>
</feature>
<sequence>METEIVNLNPDSPEEEKILPAVNLIKKGEIIGFPTETVYGLAADAFNERAVDKLFEIKRRPKDIPLTIQIASIDKLSDVIIMKTEIVETLARDMWPGPLTLILEKKEIIPNIVTSGKKTVGIRIPANRIALKLLELLKTPIVAPSANFYLKHSPTSAKQVRDNFNNIIPMILDGGESKIGIASTIVDLTTDPPRILREGSITKD</sequence>
<evidence type="ECO:0000256" key="5">
    <source>
        <dbReference type="ARBA" id="ARBA00022679"/>
    </source>
</evidence>
<evidence type="ECO:0000256" key="1">
    <source>
        <dbReference type="ARBA" id="ARBA00004496"/>
    </source>
</evidence>
<keyword evidence="9" id="KW-0067">ATP-binding</keyword>
<evidence type="ECO:0000256" key="2">
    <source>
        <dbReference type="ARBA" id="ARBA00007663"/>
    </source>
</evidence>
<dbReference type="AlphaFoldDB" id="X1D687"/>
<keyword evidence="5" id="KW-0808">Transferase</keyword>
<evidence type="ECO:0000256" key="4">
    <source>
        <dbReference type="ARBA" id="ARBA00022490"/>
    </source>
</evidence>
<proteinExistence type="inferred from homology"/>
<comment type="subcellular location">
    <subcellularLocation>
        <location evidence="1">Cytoplasm</location>
    </subcellularLocation>
</comment>
<protein>
    <recommendedName>
        <fullName evidence="10">L-threonylcarbamoyladenylate synthase</fullName>
        <ecNumber evidence="3">2.7.7.87</ecNumber>
    </recommendedName>
    <alternativeName>
        <fullName evidence="10">L-threonylcarbamoyladenylate synthase</fullName>
    </alternativeName>
</protein>
<keyword evidence="8" id="KW-0547">Nucleotide-binding</keyword>
<keyword evidence="6" id="KW-0819">tRNA processing</keyword>
<dbReference type="SUPFAM" id="SSF55821">
    <property type="entry name" value="YrdC/RibB"/>
    <property type="match status" value="1"/>
</dbReference>
<organism evidence="13">
    <name type="scientific">marine sediment metagenome</name>
    <dbReference type="NCBI Taxonomy" id="412755"/>
    <lineage>
        <taxon>unclassified sequences</taxon>
        <taxon>metagenomes</taxon>
        <taxon>ecological metagenomes</taxon>
    </lineage>
</organism>
<evidence type="ECO:0000256" key="3">
    <source>
        <dbReference type="ARBA" id="ARBA00012584"/>
    </source>
</evidence>
<keyword evidence="4" id="KW-0963">Cytoplasm</keyword>
<dbReference type="PROSITE" id="PS51163">
    <property type="entry name" value="YRDC"/>
    <property type="match status" value="1"/>
</dbReference>
<dbReference type="EC" id="2.7.7.87" evidence="3"/>
<evidence type="ECO:0000259" key="12">
    <source>
        <dbReference type="PROSITE" id="PS51163"/>
    </source>
</evidence>
<evidence type="ECO:0000256" key="8">
    <source>
        <dbReference type="ARBA" id="ARBA00022741"/>
    </source>
</evidence>
<comment type="catalytic activity">
    <reaction evidence="11">
        <text>L-threonine + hydrogencarbonate + ATP = L-threonylcarbamoyladenylate + diphosphate + H2O</text>
        <dbReference type="Rhea" id="RHEA:36407"/>
        <dbReference type="ChEBI" id="CHEBI:15377"/>
        <dbReference type="ChEBI" id="CHEBI:17544"/>
        <dbReference type="ChEBI" id="CHEBI:30616"/>
        <dbReference type="ChEBI" id="CHEBI:33019"/>
        <dbReference type="ChEBI" id="CHEBI:57926"/>
        <dbReference type="ChEBI" id="CHEBI:73682"/>
        <dbReference type="EC" id="2.7.7.87"/>
    </reaction>
</comment>
<reference evidence="13" key="1">
    <citation type="journal article" date="2014" name="Front. Microbiol.">
        <title>High frequency of phylogenetically diverse reductive dehalogenase-homologous genes in deep subseafloor sedimentary metagenomes.</title>
        <authorList>
            <person name="Kawai M."/>
            <person name="Futagami T."/>
            <person name="Toyoda A."/>
            <person name="Takaki Y."/>
            <person name="Nishi S."/>
            <person name="Hori S."/>
            <person name="Arai W."/>
            <person name="Tsubouchi T."/>
            <person name="Morono Y."/>
            <person name="Uchiyama I."/>
            <person name="Ito T."/>
            <person name="Fujiyama A."/>
            <person name="Inagaki F."/>
            <person name="Takami H."/>
        </authorList>
    </citation>
    <scope>NUCLEOTIDE SEQUENCE</scope>
    <source>
        <strain evidence="13">Expedition CK06-06</strain>
    </source>
</reference>
<dbReference type="InterPro" id="IPR006070">
    <property type="entry name" value="Sua5-like_dom"/>
</dbReference>
<dbReference type="GO" id="GO:0003725">
    <property type="term" value="F:double-stranded RNA binding"/>
    <property type="evidence" value="ECO:0007669"/>
    <property type="project" value="InterPro"/>
</dbReference>
<dbReference type="GO" id="GO:0061710">
    <property type="term" value="F:L-threonylcarbamoyladenylate synthase"/>
    <property type="evidence" value="ECO:0007669"/>
    <property type="project" value="UniProtKB-EC"/>
</dbReference>
<gene>
    <name evidence="13" type="ORF">S01H4_56710</name>
</gene>
<comment type="caution">
    <text evidence="13">The sequence shown here is derived from an EMBL/GenBank/DDBJ whole genome shotgun (WGS) entry which is preliminary data.</text>
</comment>
<evidence type="ECO:0000256" key="6">
    <source>
        <dbReference type="ARBA" id="ARBA00022694"/>
    </source>
</evidence>
<dbReference type="GO" id="GO:0000049">
    <property type="term" value="F:tRNA binding"/>
    <property type="evidence" value="ECO:0007669"/>
    <property type="project" value="TreeGrafter"/>
</dbReference>
<accession>X1D687</accession>
<dbReference type="InterPro" id="IPR017945">
    <property type="entry name" value="DHBP_synth_RibB-like_a/b_dom"/>
</dbReference>
<keyword evidence="7" id="KW-0548">Nucleotidyltransferase</keyword>
<comment type="similarity">
    <text evidence="2">Belongs to the SUA5 family.</text>
</comment>
<name>X1D687_9ZZZZ</name>
<dbReference type="PANTHER" id="PTHR17490:SF16">
    <property type="entry name" value="THREONYLCARBAMOYL-AMP SYNTHASE"/>
    <property type="match status" value="1"/>
</dbReference>
<evidence type="ECO:0000256" key="9">
    <source>
        <dbReference type="ARBA" id="ARBA00022840"/>
    </source>
</evidence>
<dbReference type="GO" id="GO:0005737">
    <property type="term" value="C:cytoplasm"/>
    <property type="evidence" value="ECO:0007669"/>
    <property type="project" value="UniProtKB-SubCell"/>
</dbReference>
<dbReference type="Gene3D" id="3.90.870.10">
    <property type="entry name" value="DHBP synthase"/>
    <property type="match status" value="1"/>
</dbReference>
<evidence type="ECO:0000256" key="11">
    <source>
        <dbReference type="ARBA" id="ARBA00048366"/>
    </source>
</evidence>
<dbReference type="InterPro" id="IPR050156">
    <property type="entry name" value="TC-AMP_synthase_SUA5"/>
</dbReference>
<evidence type="ECO:0000256" key="7">
    <source>
        <dbReference type="ARBA" id="ARBA00022695"/>
    </source>
</evidence>
<dbReference type="GO" id="GO:0008033">
    <property type="term" value="P:tRNA processing"/>
    <property type="evidence" value="ECO:0007669"/>
    <property type="project" value="UniProtKB-KW"/>
</dbReference>
<dbReference type="GO" id="GO:0006450">
    <property type="term" value="P:regulation of translational fidelity"/>
    <property type="evidence" value="ECO:0007669"/>
    <property type="project" value="TreeGrafter"/>
</dbReference>
<dbReference type="NCBIfam" id="TIGR00057">
    <property type="entry name" value="L-threonylcarbamoyladenylate synthase"/>
    <property type="match status" value="1"/>
</dbReference>
<dbReference type="EMBL" id="BART01032889">
    <property type="protein sequence ID" value="GAH15737.1"/>
    <property type="molecule type" value="Genomic_DNA"/>
</dbReference>
<dbReference type="Pfam" id="PF01300">
    <property type="entry name" value="Sua5_yciO_yrdC"/>
    <property type="match status" value="1"/>
</dbReference>
<feature type="domain" description="YrdC-like" evidence="12">
    <location>
        <begin position="15"/>
        <end position="201"/>
    </location>
</feature>
<dbReference type="PANTHER" id="PTHR17490">
    <property type="entry name" value="SUA5"/>
    <property type="match status" value="1"/>
</dbReference>